<dbReference type="EMBL" id="QUQM01000003">
    <property type="protein sequence ID" value="KAA8648121.1"/>
    <property type="molecule type" value="Genomic_DNA"/>
</dbReference>
<reference evidence="2 3" key="1">
    <citation type="submission" date="2019-08" db="EMBL/GenBank/DDBJ databases">
        <title>The genome sequence of a newly discovered highly antifungal drug resistant Aspergillus species, Aspergillus tanneri NIH 1004.</title>
        <authorList>
            <person name="Mounaud S."/>
            <person name="Singh I."/>
            <person name="Joardar V."/>
            <person name="Pakala S."/>
            <person name="Pakala S."/>
            <person name="Venepally P."/>
            <person name="Chung J.K."/>
            <person name="Losada L."/>
            <person name="Nierman W.C."/>
        </authorList>
    </citation>
    <scope>NUCLEOTIDE SEQUENCE [LARGE SCALE GENOMIC DNA]</scope>
    <source>
        <strain evidence="2 3">NIH1004</strain>
    </source>
</reference>
<comment type="caution">
    <text evidence="2">The sequence shown here is derived from an EMBL/GenBank/DDBJ whole genome shotgun (WGS) entry which is preliminary data.</text>
</comment>
<feature type="region of interest" description="Disordered" evidence="1">
    <location>
        <begin position="1"/>
        <end position="137"/>
    </location>
</feature>
<dbReference type="AlphaFoldDB" id="A0A5M9MM82"/>
<organism evidence="2 3">
    <name type="scientific">Aspergillus tanneri</name>
    <dbReference type="NCBI Taxonomy" id="1220188"/>
    <lineage>
        <taxon>Eukaryota</taxon>
        <taxon>Fungi</taxon>
        <taxon>Dikarya</taxon>
        <taxon>Ascomycota</taxon>
        <taxon>Pezizomycotina</taxon>
        <taxon>Eurotiomycetes</taxon>
        <taxon>Eurotiomycetidae</taxon>
        <taxon>Eurotiales</taxon>
        <taxon>Aspergillaceae</taxon>
        <taxon>Aspergillus</taxon>
        <taxon>Aspergillus subgen. Circumdati</taxon>
    </lineage>
</organism>
<dbReference type="OrthoDB" id="10397889at2759"/>
<name>A0A5M9MM82_9EURO</name>
<protein>
    <submittedName>
        <fullName evidence="2">Uncharacterized protein</fullName>
    </submittedName>
</protein>
<sequence length="238" mass="26632">MGGRQLRSKPECIYKNPPSVQDQGRPPECPGFDNCLLLQSGKSPNRAASAPSIDYHYPSKSHRKKRKRANEPQGSKDNSTTDTQDTHIVRDILSNPSNPGPEKRRCPNNIPDKQERPPMLAPFGDVQSRQPETFSSDELVNFHTTTPDRYLDRDLGSFQQAMTETTTPCSYPQFAPPSPVDTIVPSHNPLFVPPTSLDTTVFSLYPQFFPPDTVIFSENRQFIPPDSTVELISSSFNV</sequence>
<feature type="compositionally biased region" description="Polar residues" evidence="1">
    <location>
        <begin position="127"/>
        <end position="137"/>
    </location>
</feature>
<evidence type="ECO:0000313" key="2">
    <source>
        <dbReference type="EMBL" id="KAA8648121.1"/>
    </source>
</evidence>
<dbReference type="GeneID" id="54326706"/>
<evidence type="ECO:0000256" key="1">
    <source>
        <dbReference type="SAM" id="MobiDB-lite"/>
    </source>
</evidence>
<dbReference type="RefSeq" id="XP_033427482.1">
    <property type="nucleotide sequence ID" value="XM_033568676.1"/>
</dbReference>
<gene>
    <name evidence="2" type="ORF">ATNIH1004_004004</name>
</gene>
<feature type="compositionally biased region" description="Basic residues" evidence="1">
    <location>
        <begin position="59"/>
        <end position="68"/>
    </location>
</feature>
<evidence type="ECO:0000313" key="3">
    <source>
        <dbReference type="Proteomes" id="UP000324241"/>
    </source>
</evidence>
<accession>A0A5M9MM82</accession>
<proteinExistence type="predicted"/>
<dbReference type="Proteomes" id="UP000324241">
    <property type="component" value="Unassembled WGS sequence"/>
</dbReference>
<feature type="compositionally biased region" description="Polar residues" evidence="1">
    <location>
        <begin position="72"/>
        <end position="83"/>
    </location>
</feature>